<accession>A0A183IFG0</accession>
<gene>
    <name evidence="1" type="ORF">SBAD_LOCUS2354</name>
</gene>
<dbReference type="Proteomes" id="UP000270296">
    <property type="component" value="Unassembled WGS sequence"/>
</dbReference>
<dbReference type="EMBL" id="UZAM01007186">
    <property type="protein sequence ID" value="VDO97354.1"/>
    <property type="molecule type" value="Genomic_DNA"/>
</dbReference>
<protein>
    <submittedName>
        <fullName evidence="3">CBFD_NFYB_HMF domain-containing protein</fullName>
    </submittedName>
</protein>
<evidence type="ECO:0000313" key="3">
    <source>
        <dbReference type="WBParaSite" id="SBAD_0000246701-mRNA-1"/>
    </source>
</evidence>
<keyword evidence="2" id="KW-1185">Reference proteome</keyword>
<dbReference type="OrthoDB" id="3238794at2759"/>
<dbReference type="PANTHER" id="PTHR10672">
    <property type="entry name" value="ADDUCIN"/>
    <property type="match status" value="1"/>
</dbReference>
<dbReference type="GO" id="GO:0051015">
    <property type="term" value="F:actin filament binding"/>
    <property type="evidence" value="ECO:0007669"/>
    <property type="project" value="TreeGrafter"/>
</dbReference>
<dbReference type="GO" id="GO:0014069">
    <property type="term" value="C:postsynaptic density"/>
    <property type="evidence" value="ECO:0007669"/>
    <property type="project" value="TreeGrafter"/>
</dbReference>
<evidence type="ECO:0000313" key="1">
    <source>
        <dbReference type="EMBL" id="VDO97354.1"/>
    </source>
</evidence>
<dbReference type="InterPro" id="IPR051017">
    <property type="entry name" value="Aldolase-II_Adducin_sf"/>
</dbReference>
<dbReference type="AlphaFoldDB" id="A0A183IFG0"/>
<sequence>IKEARRSDAVSPGPKSKLLESVSWPDAAKIKVRTMMLKIMLPYVSDAVQDAEMSGTQEKIIIGAASKGIIEREFQHNAQIFHQLYQPNPFASTTDDEIKEYMKQVGQKPSGAETAEGGRIESVSLMQAAREHHAPAELDESPVGYVSI</sequence>
<dbReference type="PANTHER" id="PTHR10672:SF3">
    <property type="entry name" value="PROTEIN HU-LI TAI SHAO"/>
    <property type="match status" value="1"/>
</dbReference>
<evidence type="ECO:0000313" key="2">
    <source>
        <dbReference type="Proteomes" id="UP000270296"/>
    </source>
</evidence>
<organism evidence="3">
    <name type="scientific">Soboliphyme baturini</name>
    <dbReference type="NCBI Taxonomy" id="241478"/>
    <lineage>
        <taxon>Eukaryota</taxon>
        <taxon>Metazoa</taxon>
        <taxon>Ecdysozoa</taxon>
        <taxon>Nematoda</taxon>
        <taxon>Enoplea</taxon>
        <taxon>Dorylaimia</taxon>
        <taxon>Dioctophymatida</taxon>
        <taxon>Dioctophymatoidea</taxon>
        <taxon>Soboliphymatidae</taxon>
        <taxon>Soboliphyme</taxon>
    </lineage>
</organism>
<dbReference type="GO" id="GO:0005886">
    <property type="term" value="C:plasma membrane"/>
    <property type="evidence" value="ECO:0007669"/>
    <property type="project" value="TreeGrafter"/>
</dbReference>
<dbReference type="WBParaSite" id="SBAD_0000246701-mRNA-1">
    <property type="protein sequence ID" value="SBAD_0000246701-mRNA-1"/>
    <property type="gene ID" value="SBAD_0000246701"/>
</dbReference>
<proteinExistence type="predicted"/>
<name>A0A183IFG0_9BILA</name>
<reference evidence="1 2" key="2">
    <citation type="submission" date="2018-11" db="EMBL/GenBank/DDBJ databases">
        <authorList>
            <consortium name="Pathogen Informatics"/>
        </authorList>
    </citation>
    <scope>NUCLEOTIDE SEQUENCE [LARGE SCALE GENOMIC DNA]</scope>
</reference>
<reference evidence="3" key="1">
    <citation type="submission" date="2016-06" db="UniProtKB">
        <authorList>
            <consortium name="WormBaseParasite"/>
        </authorList>
    </citation>
    <scope>IDENTIFICATION</scope>
</reference>
<dbReference type="GO" id="GO:0005856">
    <property type="term" value="C:cytoskeleton"/>
    <property type="evidence" value="ECO:0007669"/>
    <property type="project" value="TreeGrafter"/>
</dbReference>